<reference evidence="3 4" key="1">
    <citation type="submission" date="2014-04" db="EMBL/GenBank/DDBJ databases">
        <authorList>
            <consortium name="DOE Joint Genome Institute"/>
            <person name="Kuo A."/>
            <person name="Kohler A."/>
            <person name="Nagy L.G."/>
            <person name="Floudas D."/>
            <person name="Copeland A."/>
            <person name="Barry K.W."/>
            <person name="Cichocki N."/>
            <person name="Veneault-Fourrey C."/>
            <person name="LaButti K."/>
            <person name="Lindquist E.A."/>
            <person name="Lipzen A."/>
            <person name="Lundell T."/>
            <person name="Morin E."/>
            <person name="Murat C."/>
            <person name="Sun H."/>
            <person name="Tunlid A."/>
            <person name="Henrissat B."/>
            <person name="Grigoriev I.V."/>
            <person name="Hibbett D.S."/>
            <person name="Martin F."/>
            <person name="Nordberg H.P."/>
            <person name="Cantor M.N."/>
            <person name="Hua S.X."/>
        </authorList>
    </citation>
    <scope>NUCLEOTIDE SEQUENCE [LARGE SCALE GENOMIC DNA]</scope>
    <source>
        <strain evidence="3 4">LaAM-08-1</strain>
    </source>
</reference>
<evidence type="ECO:0000313" key="4">
    <source>
        <dbReference type="Proteomes" id="UP000054477"/>
    </source>
</evidence>
<evidence type="ECO:0000313" key="3">
    <source>
        <dbReference type="EMBL" id="KIJ92159.1"/>
    </source>
</evidence>
<proteinExistence type="predicted"/>
<protein>
    <submittedName>
        <fullName evidence="3">Uncharacterized protein</fullName>
    </submittedName>
</protein>
<sequence length="135" mass="14809">MRPTNFAAILLALSQVYLGTALPTNRHELIAKRGDLTVPLENRAFAPSADFYPRGGADDLETRELEEFWLIARGDEKPKPRPLPVPPRQNSNPAPPAPRPLPPVPAQTLVQAPPPRPAYASRPLPPAKGKAKVRY</sequence>
<feature type="chain" id="PRO_5002222377" evidence="2">
    <location>
        <begin position="22"/>
        <end position="135"/>
    </location>
</feature>
<accession>A0A0C9WI16</accession>
<dbReference type="AlphaFoldDB" id="A0A0C9WI16"/>
<feature type="compositionally biased region" description="Pro residues" evidence="1">
    <location>
        <begin position="81"/>
        <end position="105"/>
    </location>
</feature>
<reference evidence="4" key="2">
    <citation type="submission" date="2015-01" db="EMBL/GenBank/DDBJ databases">
        <title>Evolutionary Origins and Diversification of the Mycorrhizal Mutualists.</title>
        <authorList>
            <consortium name="DOE Joint Genome Institute"/>
            <consortium name="Mycorrhizal Genomics Consortium"/>
            <person name="Kohler A."/>
            <person name="Kuo A."/>
            <person name="Nagy L.G."/>
            <person name="Floudas D."/>
            <person name="Copeland A."/>
            <person name="Barry K.W."/>
            <person name="Cichocki N."/>
            <person name="Veneault-Fourrey C."/>
            <person name="LaButti K."/>
            <person name="Lindquist E.A."/>
            <person name="Lipzen A."/>
            <person name="Lundell T."/>
            <person name="Morin E."/>
            <person name="Murat C."/>
            <person name="Riley R."/>
            <person name="Ohm R."/>
            <person name="Sun H."/>
            <person name="Tunlid A."/>
            <person name="Henrissat B."/>
            <person name="Grigoriev I.V."/>
            <person name="Hibbett D.S."/>
            <person name="Martin F."/>
        </authorList>
    </citation>
    <scope>NUCLEOTIDE SEQUENCE [LARGE SCALE GENOMIC DNA]</scope>
    <source>
        <strain evidence="4">LaAM-08-1</strain>
    </source>
</reference>
<keyword evidence="2" id="KW-0732">Signal</keyword>
<name>A0A0C9WI16_9AGAR</name>
<dbReference type="OrthoDB" id="10424838at2759"/>
<dbReference type="HOGENOM" id="CLU_1927959_0_0_1"/>
<gene>
    <name evidence="3" type="ORF">K443DRAFT_685440</name>
</gene>
<evidence type="ECO:0000256" key="1">
    <source>
        <dbReference type="SAM" id="MobiDB-lite"/>
    </source>
</evidence>
<evidence type="ECO:0000256" key="2">
    <source>
        <dbReference type="SAM" id="SignalP"/>
    </source>
</evidence>
<dbReference type="Proteomes" id="UP000054477">
    <property type="component" value="Unassembled WGS sequence"/>
</dbReference>
<keyword evidence="4" id="KW-1185">Reference proteome</keyword>
<organism evidence="3 4">
    <name type="scientific">Laccaria amethystina LaAM-08-1</name>
    <dbReference type="NCBI Taxonomy" id="1095629"/>
    <lineage>
        <taxon>Eukaryota</taxon>
        <taxon>Fungi</taxon>
        <taxon>Dikarya</taxon>
        <taxon>Basidiomycota</taxon>
        <taxon>Agaricomycotina</taxon>
        <taxon>Agaricomycetes</taxon>
        <taxon>Agaricomycetidae</taxon>
        <taxon>Agaricales</taxon>
        <taxon>Agaricineae</taxon>
        <taxon>Hydnangiaceae</taxon>
        <taxon>Laccaria</taxon>
    </lineage>
</organism>
<feature type="signal peptide" evidence="2">
    <location>
        <begin position="1"/>
        <end position="21"/>
    </location>
</feature>
<feature type="region of interest" description="Disordered" evidence="1">
    <location>
        <begin position="71"/>
        <end position="135"/>
    </location>
</feature>
<dbReference type="EMBL" id="KN838932">
    <property type="protein sequence ID" value="KIJ92159.1"/>
    <property type="molecule type" value="Genomic_DNA"/>
</dbReference>